<feature type="region of interest" description="Disordered" evidence="5">
    <location>
        <begin position="568"/>
        <end position="616"/>
    </location>
</feature>
<keyword evidence="2" id="KW-0597">Phosphoprotein</keyword>
<feature type="compositionally biased region" description="Basic and acidic residues" evidence="5">
    <location>
        <begin position="599"/>
        <end position="608"/>
    </location>
</feature>
<evidence type="ECO:0000256" key="3">
    <source>
        <dbReference type="ARBA" id="ARBA00023242"/>
    </source>
</evidence>
<dbReference type="InterPro" id="IPR024146">
    <property type="entry name" value="Claspin"/>
</dbReference>
<dbReference type="Proteomes" id="UP000510647">
    <property type="component" value="Chromosome 2"/>
</dbReference>
<feature type="compositionally biased region" description="Basic and acidic residues" evidence="5">
    <location>
        <begin position="499"/>
        <end position="510"/>
    </location>
</feature>
<dbReference type="EMBL" id="CP059268">
    <property type="protein sequence ID" value="QLQ78674.1"/>
    <property type="molecule type" value="Genomic_DNA"/>
</dbReference>
<dbReference type="GO" id="GO:0007095">
    <property type="term" value="P:mitotic G2 DNA damage checkpoint signaling"/>
    <property type="evidence" value="ECO:0007669"/>
    <property type="project" value="TreeGrafter"/>
</dbReference>
<reference evidence="7 8" key="1">
    <citation type="submission" date="2020-06" db="EMBL/GenBank/DDBJ databases">
        <title>The yeast mating-type switching endonuclease HO is a domesticated member of an unorthodox homing genetic element family.</title>
        <authorList>
            <person name="Coughlan A.Y."/>
            <person name="Lombardi L."/>
            <person name="Braun-Galleani S."/>
            <person name="Martos A.R."/>
            <person name="Galeote V."/>
            <person name="Bigey F."/>
            <person name="Dequin S."/>
            <person name="Byrne K.P."/>
            <person name="Wolfe K.H."/>
        </authorList>
    </citation>
    <scope>NUCLEOTIDE SEQUENCE [LARGE SCALE GENOMIC DNA]</scope>
    <source>
        <strain evidence="7 8">CBS2947</strain>
    </source>
</reference>
<gene>
    <name evidence="7" type="ORF">HG537_0B00240</name>
</gene>
<dbReference type="GO" id="GO:0010997">
    <property type="term" value="F:anaphase-promoting complex binding"/>
    <property type="evidence" value="ECO:0007669"/>
    <property type="project" value="TreeGrafter"/>
</dbReference>
<dbReference type="PANTHER" id="PTHR14396">
    <property type="entry name" value="CLASPIN"/>
    <property type="match status" value="1"/>
</dbReference>
<feature type="domain" description="DNA replication checkpoint mediator MRC1" evidence="6">
    <location>
        <begin position="645"/>
        <end position="781"/>
    </location>
</feature>
<feature type="compositionally biased region" description="Acidic residues" evidence="5">
    <location>
        <begin position="517"/>
        <end position="532"/>
    </location>
</feature>
<evidence type="ECO:0000256" key="4">
    <source>
        <dbReference type="SAM" id="Coils"/>
    </source>
</evidence>
<feature type="region of interest" description="Disordered" evidence="5">
    <location>
        <begin position="313"/>
        <end position="351"/>
    </location>
</feature>
<evidence type="ECO:0000313" key="8">
    <source>
        <dbReference type="Proteomes" id="UP000510647"/>
    </source>
</evidence>
<sequence length="968" mass="109170">MDHLFETLNPVKSRRKTTYKKVLRNDDEPPEMSFPDIVGDGFLFQNDVLSRVKKRLDNEGCETVDFSETKMLSNLYSDAEEVEKETLRAKEWNPKVIHQKPKVSERVVLHTIDNDLEQEGQKTPAVDEGLRGRESVANSATGLNTAVSTQPIIECLRGRESVANSATGLNTAVSTQPIIERLRGRESVANSATGPNTAVSTQPILECSSEAKTQLISPMKEPKEDCDGTAKVVSQSKISELPQVLTVCDDEAVSCDDLQATAADFDRPTKLKIHEIQKQLENDRKSTYTELNGERTTQSNVVFSREAFMQDFDNSSDSDLEESYQQTTSVHNTSKSGEPEQKSKTLHKPGSLNAYERELRQQLEQDERVALSSESESSEDDKASPSFASKATVLEIRARISKRKVRTKAHGRGASLTALISNLKKASKEQIIQCQKEMVERHGMKLQDIEKEKEMVENLLEQEIARNKRIRMREREKDNRKVRTSSTSQADEQGSTLADHNESQEIESDRFSLSGSDSDDSDLESDEAEAFLEAEKTPAENVDPIYESDDENISRSKVRAHKALVLSENDSGDENGDSIKEGIDLGSYGGNLSAETATEESHCDRGEDTQPDTEELEKEHRNFIREEMKRRAMKESQRVNEMRDSGVSNMFDMEAEESDDEWHGLGGAEGEGIDHYDSDLEKMIDDFSHTASNADQIRQLLIAENKETDLKTVNKILSDLKNGGFRKRRNNELQLELSDDDDNELRNYRRKRLETMRKKRLQLGQSNSKLLKNTKSKAFFDSMLEDLMEKSPFENQALEVKAQDNKHNTKETVAISREFVLERLSFLSTSRDNGEFEVTQPAAEDGLETDLLDLKRNCSVRSLHMSHSAETPEEDYSYTLPAEGRYVSVVKSFGNRSDLEDKLKNGKKTVTVSRSYRTVGGSKTSITYLAKMRKLVAPKPKSNRSIRPKLDELAPLGKRKIFDSSFES</sequence>
<proteinExistence type="predicted"/>
<protein>
    <recommendedName>
        <fullName evidence="6">DNA replication checkpoint mediator MRC1 domain-containing protein</fullName>
    </recommendedName>
</protein>
<evidence type="ECO:0000256" key="1">
    <source>
        <dbReference type="ARBA" id="ARBA00004123"/>
    </source>
</evidence>
<dbReference type="OrthoDB" id="2130597at2759"/>
<evidence type="ECO:0000259" key="6">
    <source>
        <dbReference type="Pfam" id="PF09444"/>
    </source>
</evidence>
<dbReference type="GO" id="GO:0033314">
    <property type="term" value="P:mitotic DNA replication checkpoint signaling"/>
    <property type="evidence" value="ECO:0007669"/>
    <property type="project" value="TreeGrafter"/>
</dbReference>
<dbReference type="Pfam" id="PF09444">
    <property type="entry name" value="MRC1"/>
    <property type="match status" value="1"/>
</dbReference>
<evidence type="ECO:0000256" key="5">
    <source>
        <dbReference type="SAM" id="MobiDB-lite"/>
    </source>
</evidence>
<keyword evidence="4" id="KW-0175">Coiled coil</keyword>
<evidence type="ECO:0000256" key="2">
    <source>
        <dbReference type="ARBA" id="ARBA00022553"/>
    </source>
</evidence>
<feature type="coiled-coil region" evidence="4">
    <location>
        <begin position="439"/>
        <end position="466"/>
    </location>
</feature>
<organism evidence="7 8">
    <name type="scientific">Torulaspora globosa</name>
    <dbReference type="NCBI Taxonomy" id="48254"/>
    <lineage>
        <taxon>Eukaryota</taxon>
        <taxon>Fungi</taxon>
        <taxon>Dikarya</taxon>
        <taxon>Ascomycota</taxon>
        <taxon>Saccharomycotina</taxon>
        <taxon>Saccharomycetes</taxon>
        <taxon>Saccharomycetales</taxon>
        <taxon>Saccharomycetaceae</taxon>
        <taxon>Torulaspora</taxon>
    </lineage>
</organism>
<dbReference type="InterPro" id="IPR018564">
    <property type="entry name" value="Repl_chkpnt_MRC1_dom"/>
</dbReference>
<feature type="region of interest" description="Disordered" evidence="5">
    <location>
        <begin position="470"/>
        <end position="554"/>
    </location>
</feature>
<keyword evidence="8" id="KW-1185">Reference proteome</keyword>
<keyword evidence="3" id="KW-0539">Nucleus</keyword>
<dbReference type="GO" id="GO:0005634">
    <property type="term" value="C:nucleus"/>
    <property type="evidence" value="ECO:0007669"/>
    <property type="project" value="UniProtKB-SubCell"/>
</dbReference>
<name>A0A7H9HLJ5_9SACH</name>
<dbReference type="AlphaFoldDB" id="A0A7H9HLJ5"/>
<feature type="compositionally biased region" description="Polar residues" evidence="5">
    <location>
        <begin position="484"/>
        <end position="498"/>
    </location>
</feature>
<evidence type="ECO:0000313" key="7">
    <source>
        <dbReference type="EMBL" id="QLQ78674.1"/>
    </source>
</evidence>
<feature type="region of interest" description="Disordered" evidence="5">
    <location>
        <begin position="363"/>
        <end position="387"/>
    </location>
</feature>
<accession>A0A7H9HLJ5</accession>
<comment type="subcellular location">
    <subcellularLocation>
        <location evidence="1">Nucleus</location>
    </subcellularLocation>
</comment>
<feature type="compositionally biased region" description="Polar residues" evidence="5">
    <location>
        <begin position="323"/>
        <end position="336"/>
    </location>
</feature>
<dbReference type="PANTHER" id="PTHR14396:SF10">
    <property type="entry name" value="CLASPIN"/>
    <property type="match status" value="1"/>
</dbReference>